<dbReference type="AlphaFoldDB" id="A0A8G1VKS2"/>
<dbReference type="GO" id="GO:0005524">
    <property type="term" value="F:ATP binding"/>
    <property type="evidence" value="ECO:0007669"/>
    <property type="project" value="UniProtKB-KW"/>
</dbReference>
<evidence type="ECO:0000313" key="22">
    <source>
        <dbReference type="Proteomes" id="UP000249526"/>
    </source>
</evidence>
<organism evidence="21 22">
    <name type="scientific">Aspergillus piperis CBS 112811</name>
    <dbReference type="NCBI Taxonomy" id="1448313"/>
    <lineage>
        <taxon>Eukaryota</taxon>
        <taxon>Fungi</taxon>
        <taxon>Dikarya</taxon>
        <taxon>Ascomycota</taxon>
        <taxon>Pezizomycotina</taxon>
        <taxon>Eurotiomycetes</taxon>
        <taxon>Eurotiomycetidae</taxon>
        <taxon>Eurotiales</taxon>
        <taxon>Aspergillaceae</taxon>
        <taxon>Aspergillus</taxon>
        <taxon>Aspergillus subgen. Circumdati</taxon>
    </lineage>
</organism>
<feature type="region of interest" description="Disordered" evidence="19">
    <location>
        <begin position="505"/>
        <end position="533"/>
    </location>
</feature>
<feature type="region of interest" description="Disordered" evidence="19">
    <location>
        <begin position="362"/>
        <end position="397"/>
    </location>
</feature>
<evidence type="ECO:0000256" key="17">
    <source>
        <dbReference type="ARBA" id="ARBA00029960"/>
    </source>
</evidence>
<keyword evidence="16" id="KW-0460">Magnesium</keyword>
<dbReference type="SUPFAM" id="SSF54427">
    <property type="entry name" value="NTF2-like"/>
    <property type="match status" value="1"/>
</dbReference>
<feature type="region of interest" description="Disordered" evidence="19">
    <location>
        <begin position="1"/>
        <end position="28"/>
    </location>
</feature>
<dbReference type="EC" id="2.7.1.26" evidence="6"/>
<evidence type="ECO:0000256" key="5">
    <source>
        <dbReference type="ARBA" id="ARBA00010108"/>
    </source>
</evidence>
<evidence type="ECO:0000256" key="13">
    <source>
        <dbReference type="ARBA" id="ARBA00022777"/>
    </source>
</evidence>
<evidence type="ECO:0000256" key="10">
    <source>
        <dbReference type="ARBA" id="ARBA00022679"/>
    </source>
</evidence>
<dbReference type="Pfam" id="PF01687">
    <property type="entry name" value="Flavokinase"/>
    <property type="match status" value="1"/>
</dbReference>
<evidence type="ECO:0000256" key="6">
    <source>
        <dbReference type="ARBA" id="ARBA00012105"/>
    </source>
</evidence>
<protein>
    <recommendedName>
        <fullName evidence="7">Riboflavin kinase</fullName>
        <ecNumber evidence="6">2.7.1.26</ecNumber>
    </recommendedName>
    <alternativeName>
        <fullName evidence="17">Flavin mononucleotide kinase 1</fullName>
    </alternativeName>
</protein>
<dbReference type="Proteomes" id="UP000249526">
    <property type="component" value="Unassembled WGS sequence"/>
</dbReference>
<dbReference type="InterPro" id="IPR032710">
    <property type="entry name" value="NTF2-like_dom_sf"/>
</dbReference>
<evidence type="ECO:0000256" key="16">
    <source>
        <dbReference type="ARBA" id="ARBA00022842"/>
    </source>
</evidence>
<keyword evidence="12" id="KW-0547">Nucleotide-binding</keyword>
<evidence type="ECO:0000256" key="1">
    <source>
        <dbReference type="ARBA" id="ARBA00001946"/>
    </source>
</evidence>
<dbReference type="RefSeq" id="XP_025513534.1">
    <property type="nucleotide sequence ID" value="XM_025662397.1"/>
</dbReference>
<feature type="compositionally biased region" description="Low complexity" evidence="19">
    <location>
        <begin position="362"/>
        <end position="378"/>
    </location>
</feature>
<feature type="region of interest" description="Disordered" evidence="19">
    <location>
        <begin position="552"/>
        <end position="577"/>
    </location>
</feature>
<evidence type="ECO:0000256" key="7">
    <source>
        <dbReference type="ARBA" id="ARBA00017394"/>
    </source>
</evidence>
<proteinExistence type="inferred from homology"/>
<feature type="domain" description="Riboflavin kinase" evidence="20">
    <location>
        <begin position="18"/>
        <end position="172"/>
    </location>
</feature>
<dbReference type="SMART" id="SM00904">
    <property type="entry name" value="Flavokinase"/>
    <property type="match status" value="1"/>
</dbReference>
<dbReference type="PANTHER" id="PTHR22749:SF6">
    <property type="entry name" value="RIBOFLAVIN KINASE"/>
    <property type="match status" value="1"/>
</dbReference>
<keyword evidence="11" id="KW-0479">Metal-binding</keyword>
<gene>
    <name evidence="21" type="ORF">BO85DRAFT_470434</name>
</gene>
<evidence type="ECO:0000256" key="3">
    <source>
        <dbReference type="ARBA" id="ARBA00003572"/>
    </source>
</evidence>
<keyword evidence="14" id="KW-0862">Zinc</keyword>
<name>A0A8G1VKS2_9EURO</name>
<comment type="pathway">
    <text evidence="4">Cofactor biosynthesis; FMN biosynthesis; FMN from riboflavin (ATP route): step 1/1.</text>
</comment>
<evidence type="ECO:0000256" key="2">
    <source>
        <dbReference type="ARBA" id="ARBA00001947"/>
    </source>
</evidence>
<comment type="cofactor">
    <cofactor evidence="2">
        <name>Zn(2+)</name>
        <dbReference type="ChEBI" id="CHEBI:29105"/>
    </cofactor>
</comment>
<dbReference type="GO" id="GO:0016787">
    <property type="term" value="F:hydrolase activity"/>
    <property type="evidence" value="ECO:0007669"/>
    <property type="project" value="UniProtKB-KW"/>
</dbReference>
<comment type="similarity">
    <text evidence="5">Belongs to the flavokinase family.</text>
</comment>
<comment type="catalytic activity">
    <reaction evidence="18">
        <text>riboflavin + ATP = FMN + ADP + H(+)</text>
        <dbReference type="Rhea" id="RHEA:14357"/>
        <dbReference type="ChEBI" id="CHEBI:15378"/>
        <dbReference type="ChEBI" id="CHEBI:30616"/>
        <dbReference type="ChEBI" id="CHEBI:57986"/>
        <dbReference type="ChEBI" id="CHEBI:58210"/>
        <dbReference type="ChEBI" id="CHEBI:456216"/>
        <dbReference type="EC" id="2.7.1.26"/>
    </reaction>
</comment>
<feature type="compositionally biased region" description="Gly residues" evidence="19">
    <location>
        <begin position="509"/>
        <end position="522"/>
    </location>
</feature>
<keyword evidence="9" id="KW-0288">FMN</keyword>
<dbReference type="GO" id="GO:0009231">
    <property type="term" value="P:riboflavin biosynthetic process"/>
    <property type="evidence" value="ECO:0007669"/>
    <property type="project" value="InterPro"/>
</dbReference>
<keyword evidence="22" id="KW-1185">Reference proteome</keyword>
<feature type="region of interest" description="Disordered" evidence="19">
    <location>
        <begin position="209"/>
        <end position="257"/>
    </location>
</feature>
<dbReference type="PANTHER" id="PTHR22749">
    <property type="entry name" value="RIBOFLAVIN KINASE/FMN ADENYLYLTRANSFERASE"/>
    <property type="match status" value="1"/>
</dbReference>
<evidence type="ECO:0000256" key="4">
    <source>
        <dbReference type="ARBA" id="ARBA00005201"/>
    </source>
</evidence>
<sequence length="718" mass="77929">MRPDRPRDPVTGPDEGPESPYPIRMSGPVIKGFGRGSKELGIPTANIPADELSQHPELSVGVYYGVVALDPARFATGETIRPAVLSIGYNPFYKNESKSIEIHIMPPLSAPSPTATTSTDGQVTFHKMPDFYGTPLNLLILGYIRPEYDYVSSEALIEDIRVDCEVARRSLQRPAYRCYLVEDPACEGNVREEIRWLTSFEMDRLRQHLRRRRSSSAGTNPTTSSGTPLQSPPSANDKHSRRREAEASPPRRLYLTSDTPDFDAGILSRFRAEGFDVEYLPFRGCQNAADGCGDVDKERKELENLLHEREDDLEPGERYAVVAYNKPAHLLLESHHQPLTATNPFPRLCALVAYYPAGPLTSTSSTTTNNSSNLTSTSPDTSRGATGSTSSTTTPTTYPPSVPLLCIQIHLAGTSTTTSSIADSLLNSTKNHPRKRHRCHVFTYPESSPRFAEPSSSNYDKLSARLAWSRALETLKRGFGWPATKWRVPDVESVWEEYWRCLSSTSTSGEGGGGGGGGGGGSSERDEEDERSHRAAELVGLMVGSGMGVQMESVHSSGSSSSHLYTPTRGGAGKGTETETCTIEESPVVVCVPTCAGGTTPATITKFYSNSHFLSPTPSSPSNQSIRLLSRTTGPDRIVDELLLTFTHDRAIPWLLPNLPATGKEVKVALVLVASFTAGKVARVHAYWDQASVLVQVGVLSRDGLPVVGAEGVDMVVS</sequence>
<reference evidence="21 22" key="1">
    <citation type="submission" date="2018-02" db="EMBL/GenBank/DDBJ databases">
        <title>The genomes of Aspergillus section Nigri reveals drivers in fungal speciation.</title>
        <authorList>
            <consortium name="DOE Joint Genome Institute"/>
            <person name="Vesth T.C."/>
            <person name="Nybo J."/>
            <person name="Theobald S."/>
            <person name="Brandl J."/>
            <person name="Frisvad J.C."/>
            <person name="Nielsen K.F."/>
            <person name="Lyhne E.K."/>
            <person name="Kogle M.E."/>
            <person name="Kuo A."/>
            <person name="Riley R."/>
            <person name="Clum A."/>
            <person name="Nolan M."/>
            <person name="Lipzen A."/>
            <person name="Salamov A."/>
            <person name="Henrissat B."/>
            <person name="Wiebenga A."/>
            <person name="De vries R.P."/>
            <person name="Grigoriev I.V."/>
            <person name="Mortensen U.H."/>
            <person name="Andersen M.R."/>
            <person name="Baker S.E."/>
        </authorList>
    </citation>
    <scope>NUCLEOTIDE SEQUENCE [LARGE SCALE GENOMIC DNA]</scope>
    <source>
        <strain evidence="21 22">CBS 112811</strain>
    </source>
</reference>
<dbReference type="GeneID" id="37165799"/>
<evidence type="ECO:0000313" key="21">
    <source>
        <dbReference type="EMBL" id="RAH55612.1"/>
    </source>
</evidence>
<comment type="cofactor">
    <cofactor evidence="1">
        <name>Mg(2+)</name>
        <dbReference type="ChEBI" id="CHEBI:18420"/>
    </cofactor>
</comment>
<feature type="compositionally biased region" description="Polar residues" evidence="19">
    <location>
        <begin position="217"/>
        <end position="234"/>
    </location>
</feature>
<dbReference type="InterPro" id="IPR015865">
    <property type="entry name" value="Riboflavin_kinase_bac/euk"/>
</dbReference>
<evidence type="ECO:0000256" key="12">
    <source>
        <dbReference type="ARBA" id="ARBA00022741"/>
    </source>
</evidence>
<dbReference type="EMBL" id="KZ825068">
    <property type="protein sequence ID" value="RAH55612.1"/>
    <property type="molecule type" value="Genomic_DNA"/>
</dbReference>
<evidence type="ECO:0000259" key="20">
    <source>
        <dbReference type="SMART" id="SM00904"/>
    </source>
</evidence>
<evidence type="ECO:0000256" key="11">
    <source>
        <dbReference type="ARBA" id="ARBA00022723"/>
    </source>
</evidence>
<accession>A0A8G1VKS2</accession>
<dbReference type="SUPFAM" id="SSF82114">
    <property type="entry name" value="Riboflavin kinase-like"/>
    <property type="match status" value="1"/>
</dbReference>
<dbReference type="Gene3D" id="2.40.30.30">
    <property type="entry name" value="Riboflavin kinase-like"/>
    <property type="match status" value="1"/>
</dbReference>
<evidence type="ECO:0000256" key="8">
    <source>
        <dbReference type="ARBA" id="ARBA00022630"/>
    </source>
</evidence>
<keyword evidence="21" id="KW-0378">Hydrolase</keyword>
<dbReference type="GO" id="GO:0046872">
    <property type="term" value="F:metal ion binding"/>
    <property type="evidence" value="ECO:0007669"/>
    <property type="project" value="UniProtKB-KW"/>
</dbReference>
<dbReference type="GO" id="GO:0005739">
    <property type="term" value="C:mitochondrion"/>
    <property type="evidence" value="ECO:0007669"/>
    <property type="project" value="TreeGrafter"/>
</dbReference>
<evidence type="ECO:0000256" key="14">
    <source>
        <dbReference type="ARBA" id="ARBA00022833"/>
    </source>
</evidence>
<evidence type="ECO:0000256" key="15">
    <source>
        <dbReference type="ARBA" id="ARBA00022840"/>
    </source>
</evidence>
<keyword evidence="15" id="KW-0067">ATP-binding</keyword>
<evidence type="ECO:0000256" key="18">
    <source>
        <dbReference type="ARBA" id="ARBA00047880"/>
    </source>
</evidence>
<dbReference type="InterPro" id="IPR023465">
    <property type="entry name" value="Riboflavin_kinase_dom_sf"/>
</dbReference>
<feature type="compositionally biased region" description="Low complexity" evidence="19">
    <location>
        <begin position="386"/>
        <end position="396"/>
    </location>
</feature>
<keyword evidence="13" id="KW-0418">Kinase</keyword>
<comment type="function">
    <text evidence="3">Catalyzes the phosphorylation of riboflavin (vitamin B2) to form flavin mononucleotide (FMN) coenzyme.</text>
</comment>
<keyword evidence="8" id="KW-0285">Flavoprotein</keyword>
<dbReference type="FunFam" id="2.40.30.30:FF:000008">
    <property type="entry name" value="Riboflavin kinase"/>
    <property type="match status" value="1"/>
</dbReference>
<dbReference type="GO" id="GO:0008531">
    <property type="term" value="F:riboflavin kinase activity"/>
    <property type="evidence" value="ECO:0007669"/>
    <property type="project" value="UniProtKB-EC"/>
</dbReference>
<dbReference type="UniPathway" id="UPA00276">
    <property type="reaction ID" value="UER00406"/>
</dbReference>
<keyword evidence="10" id="KW-0808">Transferase</keyword>
<dbReference type="GO" id="GO:0009398">
    <property type="term" value="P:FMN biosynthetic process"/>
    <property type="evidence" value="ECO:0007669"/>
    <property type="project" value="UniProtKB-UniPathway"/>
</dbReference>
<evidence type="ECO:0000256" key="9">
    <source>
        <dbReference type="ARBA" id="ARBA00022643"/>
    </source>
</evidence>
<dbReference type="Gene3D" id="3.10.450.50">
    <property type="match status" value="1"/>
</dbReference>
<feature type="compositionally biased region" description="Low complexity" evidence="19">
    <location>
        <begin position="553"/>
        <end position="563"/>
    </location>
</feature>
<dbReference type="InterPro" id="IPR023468">
    <property type="entry name" value="Riboflavin_kinase"/>
</dbReference>
<evidence type="ECO:0000256" key="19">
    <source>
        <dbReference type="SAM" id="MobiDB-lite"/>
    </source>
</evidence>